<feature type="DNA-binding region" description="Homeobox" evidence="5">
    <location>
        <begin position="55"/>
        <end position="114"/>
    </location>
</feature>
<dbReference type="PRINTS" id="PR00024">
    <property type="entry name" value="HOMEOBOX"/>
</dbReference>
<dbReference type="EMBL" id="CAJNOR010008128">
    <property type="protein sequence ID" value="CAF1629048.1"/>
    <property type="molecule type" value="Genomic_DNA"/>
</dbReference>
<evidence type="ECO:0000256" key="4">
    <source>
        <dbReference type="ARBA" id="ARBA00023242"/>
    </source>
</evidence>
<dbReference type="Pfam" id="PF00046">
    <property type="entry name" value="Homeodomain"/>
    <property type="match status" value="1"/>
</dbReference>
<dbReference type="CDD" id="cd00086">
    <property type="entry name" value="homeodomain"/>
    <property type="match status" value="1"/>
</dbReference>
<keyword evidence="3 5" id="KW-0371">Homeobox</keyword>
<dbReference type="GO" id="GO:0000978">
    <property type="term" value="F:RNA polymerase II cis-regulatory region sequence-specific DNA binding"/>
    <property type="evidence" value="ECO:0007669"/>
    <property type="project" value="TreeGrafter"/>
</dbReference>
<dbReference type="PANTHER" id="PTHR24340">
    <property type="entry name" value="HOMEOBOX PROTEIN NKX"/>
    <property type="match status" value="1"/>
</dbReference>
<sequence>MSKTTLDLYQCYLASENSLQATRKPISSFFINDILDYSHSMSADAKNHAREAKSNKKSRTTFTGKQVSELEKKFESKKYLSSTERAEMASLLTVTETQVKIWFQNRRTKWKKIENIPSTIVAEHKLQIRQTLSNHSSTDGSGNSTCSSISSRRSDPHADDV</sequence>
<feature type="region of interest" description="Disordered" evidence="7">
    <location>
        <begin position="132"/>
        <end position="161"/>
    </location>
</feature>
<reference evidence="9" key="1">
    <citation type="submission" date="2021-02" db="EMBL/GenBank/DDBJ databases">
        <authorList>
            <person name="Nowell W R."/>
        </authorList>
    </citation>
    <scope>NUCLEOTIDE SEQUENCE</scope>
</reference>
<comment type="subcellular location">
    <subcellularLocation>
        <location evidence="1 5 6">Nucleus</location>
    </subcellularLocation>
</comment>
<dbReference type="AlphaFoldDB" id="A0A816D250"/>
<dbReference type="PROSITE" id="PS50071">
    <property type="entry name" value="HOMEOBOX_2"/>
    <property type="match status" value="1"/>
</dbReference>
<dbReference type="PANTHER" id="PTHR24340:SF70">
    <property type="entry name" value="NK7.1, ISOFORM A"/>
    <property type="match status" value="1"/>
</dbReference>
<comment type="caution">
    <text evidence="9">The sequence shown here is derived from an EMBL/GenBank/DDBJ whole genome shotgun (WGS) entry which is preliminary data.</text>
</comment>
<dbReference type="GO" id="GO:0030154">
    <property type="term" value="P:cell differentiation"/>
    <property type="evidence" value="ECO:0007669"/>
    <property type="project" value="TreeGrafter"/>
</dbReference>
<evidence type="ECO:0000256" key="7">
    <source>
        <dbReference type="SAM" id="MobiDB-lite"/>
    </source>
</evidence>
<keyword evidence="4 5" id="KW-0539">Nucleus</keyword>
<feature type="compositionally biased region" description="Basic and acidic residues" evidence="7">
    <location>
        <begin position="152"/>
        <end position="161"/>
    </location>
</feature>
<gene>
    <name evidence="9" type="ORF">XAT740_LOCUS51331</name>
</gene>
<evidence type="ECO:0000256" key="1">
    <source>
        <dbReference type="ARBA" id="ARBA00004123"/>
    </source>
</evidence>
<dbReference type="InterPro" id="IPR009057">
    <property type="entry name" value="Homeodomain-like_sf"/>
</dbReference>
<keyword evidence="2 5" id="KW-0238">DNA-binding</keyword>
<dbReference type="InterPro" id="IPR017970">
    <property type="entry name" value="Homeobox_CS"/>
</dbReference>
<proteinExistence type="predicted"/>
<dbReference type="Gene3D" id="1.10.10.60">
    <property type="entry name" value="Homeodomain-like"/>
    <property type="match status" value="1"/>
</dbReference>
<dbReference type="GO" id="GO:0005634">
    <property type="term" value="C:nucleus"/>
    <property type="evidence" value="ECO:0007669"/>
    <property type="project" value="UniProtKB-SubCell"/>
</dbReference>
<evidence type="ECO:0000256" key="6">
    <source>
        <dbReference type="RuleBase" id="RU000682"/>
    </source>
</evidence>
<dbReference type="PROSITE" id="PS00027">
    <property type="entry name" value="HOMEOBOX_1"/>
    <property type="match status" value="1"/>
</dbReference>
<dbReference type="SUPFAM" id="SSF46689">
    <property type="entry name" value="Homeodomain-like"/>
    <property type="match status" value="1"/>
</dbReference>
<evidence type="ECO:0000256" key="5">
    <source>
        <dbReference type="PROSITE-ProRule" id="PRU00108"/>
    </source>
</evidence>
<dbReference type="SMART" id="SM00389">
    <property type="entry name" value="HOX"/>
    <property type="match status" value="1"/>
</dbReference>
<organism evidence="9 10">
    <name type="scientific">Adineta ricciae</name>
    <name type="common">Rotifer</name>
    <dbReference type="NCBI Taxonomy" id="249248"/>
    <lineage>
        <taxon>Eukaryota</taxon>
        <taxon>Metazoa</taxon>
        <taxon>Spiralia</taxon>
        <taxon>Gnathifera</taxon>
        <taxon>Rotifera</taxon>
        <taxon>Eurotatoria</taxon>
        <taxon>Bdelloidea</taxon>
        <taxon>Adinetida</taxon>
        <taxon>Adinetidae</taxon>
        <taxon>Adineta</taxon>
    </lineage>
</organism>
<protein>
    <recommendedName>
        <fullName evidence="8">Homeobox domain-containing protein</fullName>
    </recommendedName>
</protein>
<evidence type="ECO:0000256" key="3">
    <source>
        <dbReference type="ARBA" id="ARBA00023155"/>
    </source>
</evidence>
<dbReference type="Proteomes" id="UP000663828">
    <property type="component" value="Unassembled WGS sequence"/>
</dbReference>
<dbReference type="GO" id="GO:0000981">
    <property type="term" value="F:DNA-binding transcription factor activity, RNA polymerase II-specific"/>
    <property type="evidence" value="ECO:0007669"/>
    <property type="project" value="InterPro"/>
</dbReference>
<feature type="compositionally biased region" description="Low complexity" evidence="7">
    <location>
        <begin position="140"/>
        <end position="151"/>
    </location>
</feature>
<evidence type="ECO:0000313" key="9">
    <source>
        <dbReference type="EMBL" id="CAF1629048.1"/>
    </source>
</evidence>
<dbReference type="InterPro" id="IPR001356">
    <property type="entry name" value="HD"/>
</dbReference>
<evidence type="ECO:0000259" key="8">
    <source>
        <dbReference type="PROSITE" id="PS50071"/>
    </source>
</evidence>
<evidence type="ECO:0000256" key="2">
    <source>
        <dbReference type="ARBA" id="ARBA00023125"/>
    </source>
</evidence>
<keyword evidence="10" id="KW-1185">Reference proteome</keyword>
<evidence type="ECO:0000313" key="10">
    <source>
        <dbReference type="Proteomes" id="UP000663828"/>
    </source>
</evidence>
<dbReference type="InterPro" id="IPR050394">
    <property type="entry name" value="Homeobox_NK-like"/>
</dbReference>
<feature type="domain" description="Homeobox" evidence="8">
    <location>
        <begin position="53"/>
        <end position="113"/>
    </location>
</feature>
<name>A0A816D250_ADIRI</name>
<accession>A0A816D250</accession>
<dbReference type="InterPro" id="IPR020479">
    <property type="entry name" value="HD_metazoa"/>
</dbReference>